<dbReference type="InterPro" id="IPR001853">
    <property type="entry name" value="DSBA-like_thioredoxin_dom"/>
</dbReference>
<dbReference type="STRING" id="1120995.SAMN02745245_00396"/>
<evidence type="ECO:0000259" key="1">
    <source>
        <dbReference type="Pfam" id="PF01323"/>
    </source>
</evidence>
<dbReference type="SUPFAM" id="SSF52833">
    <property type="entry name" value="Thioredoxin-like"/>
    <property type="match status" value="1"/>
</dbReference>
<evidence type="ECO:0000313" key="2">
    <source>
        <dbReference type="EMBL" id="SHH03115.1"/>
    </source>
</evidence>
<dbReference type="GO" id="GO:0016853">
    <property type="term" value="F:isomerase activity"/>
    <property type="evidence" value="ECO:0007669"/>
    <property type="project" value="UniProtKB-KW"/>
</dbReference>
<dbReference type="RefSeq" id="WP_073183219.1">
    <property type="nucleotide sequence ID" value="NZ_FQXI01000001.1"/>
</dbReference>
<reference evidence="2 3" key="1">
    <citation type="submission" date="2016-11" db="EMBL/GenBank/DDBJ databases">
        <authorList>
            <person name="Jaros S."/>
            <person name="Januszkiewicz K."/>
            <person name="Wedrychowicz H."/>
        </authorList>
    </citation>
    <scope>NUCLEOTIDE SEQUENCE [LARGE SCALE GENOMIC DNA]</scope>
    <source>
        <strain evidence="2 3">DSM 21120</strain>
    </source>
</reference>
<dbReference type="Pfam" id="PF01323">
    <property type="entry name" value="DSBA"/>
    <property type="match status" value="1"/>
</dbReference>
<dbReference type="Gene3D" id="3.40.30.10">
    <property type="entry name" value="Glutaredoxin"/>
    <property type="match status" value="1"/>
</dbReference>
<protein>
    <submittedName>
        <fullName evidence="2">Predicted dithiol-disulfide isomerase, DsbA family</fullName>
    </submittedName>
</protein>
<evidence type="ECO:0000313" key="3">
    <source>
        <dbReference type="Proteomes" id="UP000184032"/>
    </source>
</evidence>
<proteinExistence type="predicted"/>
<sequence length="203" mass="23519">MKEVEIHIDFSCPFSNMGGERFIQYLESKDLPLSTVRFRSVQLNPDKDNENINFILNMSNKFNKSVEETIKIYENITQRASELGLKFDAEKIVDVNSKNAHIGLQYVTMFGKQAEYFRRMMSARFERGEDYSKISFIENVIKDLGLDSKDFSSKLEELTEKVSEDIKLAQERNIRGVPTFVQDGKILPLESSSTFEEFDNIIK</sequence>
<organism evidence="2 3">
    <name type="scientific">Anaerosphaera aminiphila DSM 21120</name>
    <dbReference type="NCBI Taxonomy" id="1120995"/>
    <lineage>
        <taxon>Bacteria</taxon>
        <taxon>Bacillati</taxon>
        <taxon>Bacillota</taxon>
        <taxon>Tissierellia</taxon>
        <taxon>Tissierellales</taxon>
        <taxon>Peptoniphilaceae</taxon>
        <taxon>Anaerosphaera</taxon>
    </lineage>
</organism>
<dbReference type="Proteomes" id="UP000184032">
    <property type="component" value="Unassembled WGS sequence"/>
</dbReference>
<dbReference type="AlphaFoldDB" id="A0A1M5PMU4"/>
<dbReference type="InterPro" id="IPR036249">
    <property type="entry name" value="Thioredoxin-like_sf"/>
</dbReference>
<name>A0A1M5PMU4_9FIRM</name>
<dbReference type="EMBL" id="FQXI01000001">
    <property type="protein sequence ID" value="SHH03115.1"/>
    <property type="molecule type" value="Genomic_DNA"/>
</dbReference>
<gene>
    <name evidence="2" type="ORF">SAMN02745245_00396</name>
</gene>
<keyword evidence="2" id="KW-0413">Isomerase</keyword>
<dbReference type="OrthoDB" id="9799122at2"/>
<feature type="domain" description="DSBA-like thioredoxin" evidence="1">
    <location>
        <begin position="4"/>
        <end position="188"/>
    </location>
</feature>
<accession>A0A1M5PMU4</accession>
<dbReference type="GO" id="GO:0016491">
    <property type="term" value="F:oxidoreductase activity"/>
    <property type="evidence" value="ECO:0007669"/>
    <property type="project" value="InterPro"/>
</dbReference>
<keyword evidence="3" id="KW-1185">Reference proteome</keyword>